<evidence type="ECO:0000313" key="3">
    <source>
        <dbReference type="Proteomes" id="UP000596742"/>
    </source>
</evidence>
<dbReference type="Proteomes" id="UP000596742">
    <property type="component" value="Unassembled WGS sequence"/>
</dbReference>
<evidence type="ECO:0000256" key="1">
    <source>
        <dbReference type="SAM" id="MobiDB-lite"/>
    </source>
</evidence>
<dbReference type="EMBL" id="UYJE01001105">
    <property type="protein sequence ID" value="VDH99180.1"/>
    <property type="molecule type" value="Genomic_DNA"/>
</dbReference>
<protein>
    <submittedName>
        <fullName evidence="2">Uncharacterized protein</fullName>
    </submittedName>
</protein>
<dbReference type="OrthoDB" id="6075236at2759"/>
<organism evidence="2 3">
    <name type="scientific">Mytilus galloprovincialis</name>
    <name type="common">Mediterranean mussel</name>
    <dbReference type="NCBI Taxonomy" id="29158"/>
    <lineage>
        <taxon>Eukaryota</taxon>
        <taxon>Metazoa</taxon>
        <taxon>Spiralia</taxon>
        <taxon>Lophotrochozoa</taxon>
        <taxon>Mollusca</taxon>
        <taxon>Bivalvia</taxon>
        <taxon>Autobranchia</taxon>
        <taxon>Pteriomorphia</taxon>
        <taxon>Mytilida</taxon>
        <taxon>Mytiloidea</taxon>
        <taxon>Mytilidae</taxon>
        <taxon>Mytilinae</taxon>
        <taxon>Mytilus</taxon>
    </lineage>
</organism>
<gene>
    <name evidence="2" type="ORF">MGAL_10B033068</name>
</gene>
<feature type="region of interest" description="Disordered" evidence="1">
    <location>
        <begin position="36"/>
        <end position="59"/>
    </location>
</feature>
<name>A0A8B6C445_MYTGA</name>
<sequence>ATVKQQVLEAVFEGKNNIPDKKIPEAKISDENECSAASGASCNSSSIGKIPDDAAESRNKYRPKDYVRGWCKINQKTQPFEEELNKGVASCYARKALK</sequence>
<feature type="compositionally biased region" description="Low complexity" evidence="1">
    <location>
        <begin position="36"/>
        <end position="46"/>
    </location>
</feature>
<feature type="compositionally biased region" description="Basic and acidic residues" evidence="1">
    <location>
        <begin position="50"/>
        <end position="59"/>
    </location>
</feature>
<dbReference type="AlphaFoldDB" id="A0A8B6C445"/>
<keyword evidence="3" id="KW-1185">Reference proteome</keyword>
<feature type="non-terminal residue" evidence="2">
    <location>
        <position position="98"/>
    </location>
</feature>
<accession>A0A8B6C445</accession>
<comment type="caution">
    <text evidence="2">The sequence shown here is derived from an EMBL/GenBank/DDBJ whole genome shotgun (WGS) entry which is preliminary data.</text>
</comment>
<proteinExistence type="predicted"/>
<reference evidence="2" key="1">
    <citation type="submission" date="2018-11" db="EMBL/GenBank/DDBJ databases">
        <authorList>
            <person name="Alioto T."/>
            <person name="Alioto T."/>
        </authorList>
    </citation>
    <scope>NUCLEOTIDE SEQUENCE</scope>
</reference>
<evidence type="ECO:0000313" key="2">
    <source>
        <dbReference type="EMBL" id="VDH99180.1"/>
    </source>
</evidence>